<dbReference type="GO" id="GO:0006310">
    <property type="term" value="P:DNA recombination"/>
    <property type="evidence" value="ECO:0007669"/>
    <property type="project" value="InterPro"/>
</dbReference>
<dbReference type="Pfam" id="PF02310">
    <property type="entry name" value="B12-binding"/>
    <property type="match status" value="1"/>
</dbReference>
<dbReference type="SUPFAM" id="SSF52540">
    <property type="entry name" value="P-loop containing nucleoside triphosphate hydrolases"/>
    <property type="match status" value="2"/>
</dbReference>
<dbReference type="Gene3D" id="3.80.30.20">
    <property type="entry name" value="tm_1862 like domain"/>
    <property type="match status" value="1"/>
</dbReference>
<dbReference type="InterPro" id="IPR027417">
    <property type="entry name" value="P-loop_NTPase"/>
</dbReference>
<dbReference type="Pfam" id="PF00271">
    <property type="entry name" value="Helicase_C"/>
    <property type="match status" value="1"/>
</dbReference>
<dbReference type="InterPro" id="IPR025288">
    <property type="entry name" value="DUF4080"/>
</dbReference>
<evidence type="ECO:0000259" key="12">
    <source>
        <dbReference type="PROSITE" id="PS50967"/>
    </source>
</evidence>
<dbReference type="Pfam" id="PF16124">
    <property type="entry name" value="RecQ_Zn_bind"/>
    <property type="match status" value="1"/>
</dbReference>
<dbReference type="InterPro" id="IPR002121">
    <property type="entry name" value="HRDC_dom"/>
</dbReference>
<dbReference type="InterPro" id="IPR044876">
    <property type="entry name" value="HRDC_dom_sf"/>
</dbReference>
<dbReference type="PROSITE" id="PS51332">
    <property type="entry name" value="B12_BINDING"/>
    <property type="match status" value="1"/>
</dbReference>
<dbReference type="InterPro" id="IPR006158">
    <property type="entry name" value="Cobalamin-bd"/>
</dbReference>
<dbReference type="InterPro" id="IPR010997">
    <property type="entry name" value="HRDC-like_sf"/>
</dbReference>
<evidence type="ECO:0000313" key="18">
    <source>
        <dbReference type="Proteomes" id="UP000702964"/>
    </source>
</evidence>
<name>A0A8J4SWN1_9STRA</name>
<dbReference type="SUPFAM" id="SSF47819">
    <property type="entry name" value="HRDC-like"/>
    <property type="match status" value="1"/>
</dbReference>
<dbReference type="InterPro" id="IPR032284">
    <property type="entry name" value="RecQ_Zn-bd"/>
</dbReference>
<proteinExistence type="inferred from homology"/>
<dbReference type="GO" id="GO:0030894">
    <property type="term" value="C:replisome"/>
    <property type="evidence" value="ECO:0007669"/>
    <property type="project" value="TreeGrafter"/>
</dbReference>
<evidence type="ECO:0000256" key="4">
    <source>
        <dbReference type="ARBA" id="ARBA00022741"/>
    </source>
</evidence>
<dbReference type="GO" id="GO:0009378">
    <property type="term" value="F:four-way junction helicase activity"/>
    <property type="evidence" value="ECO:0007669"/>
    <property type="project" value="TreeGrafter"/>
</dbReference>
<dbReference type="InterPro" id="IPR036388">
    <property type="entry name" value="WH-like_DNA-bd_sf"/>
</dbReference>
<keyword evidence="3" id="KW-0479">Metal-binding</keyword>
<dbReference type="GO" id="GO:0043138">
    <property type="term" value="F:3'-5' DNA helicase activity"/>
    <property type="evidence" value="ECO:0007669"/>
    <property type="project" value="UniProtKB-EC"/>
</dbReference>
<dbReference type="NCBIfam" id="TIGR00614">
    <property type="entry name" value="recQ_fam"/>
    <property type="match status" value="1"/>
</dbReference>
<dbReference type="SUPFAM" id="SSF52242">
    <property type="entry name" value="Cobalamin (vitamin B12)-binding domain"/>
    <property type="match status" value="1"/>
</dbReference>
<dbReference type="Proteomes" id="UP000702964">
    <property type="component" value="Unassembled WGS sequence"/>
</dbReference>
<comment type="catalytic activity">
    <reaction evidence="10">
        <text>Couples ATP hydrolysis with the unwinding of duplex DNA by translocating in the 3'-5' direction.</text>
        <dbReference type="EC" id="5.6.2.4"/>
    </reaction>
</comment>
<dbReference type="PROSITE" id="PS51194">
    <property type="entry name" value="HELICASE_CTER"/>
    <property type="match status" value="1"/>
</dbReference>
<dbReference type="PANTHER" id="PTHR13710:SF105">
    <property type="entry name" value="ATP-DEPENDENT DNA HELICASE Q1"/>
    <property type="match status" value="1"/>
</dbReference>
<keyword evidence="6" id="KW-0347">Helicase</keyword>
<gene>
    <name evidence="17" type="ORF">G195_001103</name>
</gene>
<dbReference type="GO" id="GO:0005524">
    <property type="term" value="F:ATP binding"/>
    <property type="evidence" value="ECO:0007669"/>
    <property type="project" value="UniProtKB-KW"/>
</dbReference>
<dbReference type="SMART" id="SM00956">
    <property type="entry name" value="RQC"/>
    <property type="match status" value="1"/>
</dbReference>
<dbReference type="SMART" id="SM00341">
    <property type="entry name" value="HRDC"/>
    <property type="match status" value="1"/>
</dbReference>
<evidence type="ECO:0000259" key="14">
    <source>
        <dbReference type="PROSITE" id="PS51194"/>
    </source>
</evidence>
<dbReference type="PROSITE" id="PS51192">
    <property type="entry name" value="HELICASE_ATP_BIND_1"/>
    <property type="match status" value="1"/>
</dbReference>
<sequence>MKDQVDALTTAGIAAAYINSTLSGKEVNDRIRAAQRGELKLLYVAPERLELDWFREEMGYLPISCVAVDEAHCVSQWGHDFRTSYLAVAPFVDSLPERPVVAAFTATATPEVMGDILRLLRLQDPQTYVTGLGRDNLAFSVLRGESKKDFVLNYAREHASEPGIVYAATRKDVDDLHQRLLQAGLPAGRYHAGMTDDERAQSQEAFLYDDIRVMVATNAFGMGIDKSNVRYVIHNSMPKNMEAYVQEAGRAGRDGEPSQCILLFGAQDIITQKFLIEQNPMEGDRKQNDYRKLQQMVDYCYTTRCLRSAQLDYFGEVHEDKPCGICSSCTDDRELVDMTIDAQKIFSCIHRMRERYGVSLVASVLKGSRAKKVLDYGFNSLPTYGVMGNRTEREIAEIINVMVSEGYLMLSEGQYPVVRLQPLAVEVLKGQREVMQRVVRKTAATASGTNYGGRRGRDAMPSAVNETVFEQLRLIRRDLAAKEHVPSYIIFNDATLREMSVVCPQTERDMLDIKGVGEVKYRKYGLPFLEFFQKQTGEEVDTDDDAFYEYDEKDFDIELAEYTIKDPVMNIVSDLYQRGADIIGFSCYIWNIEETIKVIDILKKVMPEVKILLGGPEVSYDTEYWMNRIPNVDFIVMGEGEETLHQLLTELEGDKKFHFVYGLAYRKGEEVILMPGRPKADLNDLPSPHRFEEDIPELGKRVVYFETSRGCPFSCQFCLSSIEVGVRYYDIERTKSDILYLIEKGAKLIKFVDRTFNIKRDYALEMFKFLIENHQGTVFQFEITADIMRPEVLDYLAENAPPGTFRFEIGVQSTNDPTNELVKRRQNFSKLSRTVNKVKASGKIDQHLDLIAGLPEEDYNTFRKTFNDVFALGPEELQLGFLKMLRGTGLRLDAEKYNYTYMDHAPYEILGSDVLPFSDIVRLKRLEDVLEKYWNAHRMDHTLKYLMEQEFDSPFDFFQAFGDYWEGQGWQKIGHQLEDLFTRLHSFLESRNTPHMDVVLGLMKLDYFLGHKYKPRKIWWEDPLQKDQWAGYMKTLAERPEDVRLPRVAGAAGTAWLESSGTSVSAAGASSAAAGEDSAADAAGVIGSDSAASLAAGDAVGSAVDGAADGVDGNASRALPMTSAMTAQTVMGARAFADLGLGEKELQKHTVLDVLPFRLERVLAGASPLAAKGRTLLVVVYQQHEGQQAQYYTLPLGEEAAAM</sequence>
<dbReference type="Pfam" id="PF00270">
    <property type="entry name" value="DEAD"/>
    <property type="match status" value="1"/>
</dbReference>
<dbReference type="CDD" id="cd18794">
    <property type="entry name" value="SF2_C_RecQ"/>
    <property type="match status" value="1"/>
</dbReference>
<dbReference type="Gene3D" id="1.10.10.10">
    <property type="entry name" value="Winged helix-like DNA-binding domain superfamily/Winged helix DNA-binding domain"/>
    <property type="match status" value="1"/>
</dbReference>
<dbReference type="AlphaFoldDB" id="A0A8J4SWN1"/>
<evidence type="ECO:0000256" key="9">
    <source>
        <dbReference type="ARBA" id="ARBA00023235"/>
    </source>
</evidence>
<feature type="domain" description="Helicase ATP-binding" evidence="13">
    <location>
        <begin position="1"/>
        <end position="126"/>
    </location>
</feature>
<evidence type="ECO:0000256" key="1">
    <source>
        <dbReference type="ARBA" id="ARBA00001946"/>
    </source>
</evidence>
<evidence type="ECO:0000256" key="8">
    <source>
        <dbReference type="ARBA" id="ARBA00023125"/>
    </source>
</evidence>
<evidence type="ECO:0000256" key="3">
    <source>
        <dbReference type="ARBA" id="ARBA00022723"/>
    </source>
</evidence>
<evidence type="ECO:0000256" key="6">
    <source>
        <dbReference type="ARBA" id="ARBA00022806"/>
    </source>
</evidence>
<dbReference type="Gene3D" id="3.40.50.280">
    <property type="entry name" value="Cobalamin-binding domain"/>
    <property type="match status" value="1"/>
</dbReference>
<dbReference type="Gene3D" id="1.10.150.80">
    <property type="entry name" value="HRDC domain"/>
    <property type="match status" value="1"/>
</dbReference>
<dbReference type="PROSITE" id="PS50967">
    <property type="entry name" value="HRDC"/>
    <property type="match status" value="1"/>
</dbReference>
<dbReference type="CDD" id="cd17920">
    <property type="entry name" value="DEXHc_RecQ"/>
    <property type="match status" value="1"/>
</dbReference>
<dbReference type="SFLD" id="SFLDG01123">
    <property type="entry name" value="methyltransferase_(Class_B)"/>
    <property type="match status" value="1"/>
</dbReference>
<accession>A0A8J4SWN1</accession>
<keyword evidence="7" id="KW-0067">ATP-binding</keyword>
<evidence type="ECO:0000256" key="2">
    <source>
        <dbReference type="ARBA" id="ARBA00005446"/>
    </source>
</evidence>
<comment type="cofactor">
    <cofactor evidence="1">
        <name>Mg(2+)</name>
        <dbReference type="ChEBI" id="CHEBI:18420"/>
    </cofactor>
</comment>
<dbReference type="SFLD" id="SFLDG01082">
    <property type="entry name" value="B12-binding_domain_containing"/>
    <property type="match status" value="1"/>
</dbReference>
<feature type="domain" description="HRDC" evidence="12">
    <location>
        <begin position="462"/>
        <end position="542"/>
    </location>
</feature>
<evidence type="ECO:0000259" key="15">
    <source>
        <dbReference type="PROSITE" id="PS51332"/>
    </source>
</evidence>
<dbReference type="InterPro" id="IPR001650">
    <property type="entry name" value="Helicase_C-like"/>
</dbReference>
<dbReference type="Gene3D" id="3.40.50.300">
    <property type="entry name" value="P-loop containing nucleotide triphosphate hydrolases"/>
    <property type="match status" value="2"/>
</dbReference>
<evidence type="ECO:0000259" key="16">
    <source>
        <dbReference type="PROSITE" id="PS51918"/>
    </source>
</evidence>
<reference evidence="17" key="2">
    <citation type="submission" date="2020-02" db="EMBL/GenBank/DDBJ databases">
        <authorList>
            <person name="Studholme D.J."/>
        </authorList>
    </citation>
    <scope>NUCLEOTIDE SEQUENCE</scope>
    <source>
        <strain evidence="17">00238/432</strain>
    </source>
</reference>
<feature type="domain" description="Helicase C-terminal" evidence="14">
    <location>
        <begin position="146"/>
        <end position="294"/>
    </location>
</feature>
<dbReference type="Pfam" id="PF04055">
    <property type="entry name" value="Radical_SAM"/>
    <property type="match status" value="1"/>
</dbReference>
<keyword evidence="9" id="KW-0413">Isomerase</keyword>
<keyword evidence="5" id="KW-0378">Hydrolase</keyword>
<dbReference type="InterPro" id="IPR014001">
    <property type="entry name" value="Helicase_ATP-bd"/>
</dbReference>
<dbReference type="Pfam" id="PF13311">
    <property type="entry name" value="DUF4080"/>
    <property type="match status" value="1"/>
</dbReference>
<organism evidence="17 18">
    <name type="scientific">Phytophthora kernoviae 00238/432</name>
    <dbReference type="NCBI Taxonomy" id="1284355"/>
    <lineage>
        <taxon>Eukaryota</taxon>
        <taxon>Sar</taxon>
        <taxon>Stramenopiles</taxon>
        <taxon>Oomycota</taxon>
        <taxon>Peronosporomycetes</taxon>
        <taxon>Peronosporales</taxon>
        <taxon>Peronosporaceae</taxon>
        <taxon>Phytophthora</taxon>
    </lineage>
</organism>
<dbReference type="Pfam" id="PF09382">
    <property type="entry name" value="RQC"/>
    <property type="match status" value="1"/>
</dbReference>
<dbReference type="InterPro" id="IPR023404">
    <property type="entry name" value="rSAM_horseshoe"/>
</dbReference>
<feature type="domain" description="B12-binding" evidence="15">
    <location>
        <begin position="507"/>
        <end position="658"/>
    </location>
</feature>
<feature type="domain" description="Radical SAM core" evidence="16">
    <location>
        <begin position="697"/>
        <end position="936"/>
    </location>
</feature>
<dbReference type="GO" id="GO:0051536">
    <property type="term" value="F:iron-sulfur cluster binding"/>
    <property type="evidence" value="ECO:0007669"/>
    <property type="project" value="InterPro"/>
</dbReference>
<dbReference type="GO" id="GO:0016787">
    <property type="term" value="F:hydrolase activity"/>
    <property type="evidence" value="ECO:0007669"/>
    <property type="project" value="UniProtKB-KW"/>
</dbReference>
<evidence type="ECO:0000259" key="13">
    <source>
        <dbReference type="PROSITE" id="PS51192"/>
    </source>
</evidence>
<dbReference type="SMART" id="SM00490">
    <property type="entry name" value="HELICc"/>
    <property type="match status" value="1"/>
</dbReference>
<dbReference type="SUPFAM" id="SSF102114">
    <property type="entry name" value="Radical SAM enzymes"/>
    <property type="match status" value="1"/>
</dbReference>
<dbReference type="InterPro" id="IPR018982">
    <property type="entry name" value="RQC_domain"/>
</dbReference>
<dbReference type="Pfam" id="PF00570">
    <property type="entry name" value="HRDC"/>
    <property type="match status" value="1"/>
</dbReference>
<comment type="similarity">
    <text evidence="2">Belongs to the helicase family. RecQ subfamily.</text>
</comment>
<reference evidence="17" key="1">
    <citation type="journal article" date="2015" name="Genom Data">
        <title>Draft genome sequences of Phytophthora kernoviae and Phytophthora ramorum lineage EU2 from Scotland.</title>
        <authorList>
            <person name="Sambles C."/>
            <person name="Schlenzig A."/>
            <person name="O'Neill P."/>
            <person name="Grant M."/>
            <person name="Studholme D.J."/>
        </authorList>
    </citation>
    <scope>NUCLEOTIDE SEQUENCE</scope>
    <source>
        <strain evidence="17">00238/432</strain>
    </source>
</reference>
<dbReference type="InterPro" id="IPR011545">
    <property type="entry name" value="DEAD/DEAH_box_helicase_dom"/>
</dbReference>
<dbReference type="GO" id="GO:0006281">
    <property type="term" value="P:DNA repair"/>
    <property type="evidence" value="ECO:0007669"/>
    <property type="project" value="InterPro"/>
</dbReference>
<evidence type="ECO:0000256" key="11">
    <source>
        <dbReference type="ARBA" id="ARBA00034808"/>
    </source>
</evidence>
<comment type="caution">
    <text evidence="17">The sequence shown here is derived from an EMBL/GenBank/DDBJ whole genome shotgun (WGS) entry which is preliminary data.</text>
</comment>
<dbReference type="CDD" id="cd02068">
    <property type="entry name" value="radical_SAM_B12_BD"/>
    <property type="match status" value="1"/>
</dbReference>
<dbReference type="EC" id="5.6.2.4" evidence="11"/>
<dbReference type="InterPro" id="IPR034466">
    <property type="entry name" value="Methyltransferase_Class_B"/>
</dbReference>
<evidence type="ECO:0000256" key="5">
    <source>
        <dbReference type="ARBA" id="ARBA00022801"/>
    </source>
</evidence>
<dbReference type="EMBL" id="AOFI03000013">
    <property type="protein sequence ID" value="KAF4324761.1"/>
    <property type="molecule type" value="Genomic_DNA"/>
</dbReference>
<evidence type="ECO:0000313" key="17">
    <source>
        <dbReference type="EMBL" id="KAF4324761.1"/>
    </source>
</evidence>
<dbReference type="GO" id="GO:0003677">
    <property type="term" value="F:DNA binding"/>
    <property type="evidence" value="ECO:0007669"/>
    <property type="project" value="UniProtKB-KW"/>
</dbReference>
<dbReference type="PANTHER" id="PTHR13710">
    <property type="entry name" value="DNA HELICASE RECQ FAMILY MEMBER"/>
    <property type="match status" value="1"/>
</dbReference>
<dbReference type="InterPro" id="IPR058240">
    <property type="entry name" value="rSAM_sf"/>
</dbReference>
<dbReference type="SMART" id="SM00729">
    <property type="entry name" value="Elp3"/>
    <property type="match status" value="1"/>
</dbReference>
<protein>
    <recommendedName>
        <fullName evidence="11">DNA 3'-5' helicase</fullName>
        <ecNumber evidence="11">5.6.2.4</ecNumber>
    </recommendedName>
</protein>
<dbReference type="SFLD" id="SFLDS00029">
    <property type="entry name" value="Radical_SAM"/>
    <property type="match status" value="1"/>
</dbReference>
<dbReference type="PROSITE" id="PS51918">
    <property type="entry name" value="RADICAL_SAM"/>
    <property type="match status" value="1"/>
</dbReference>
<dbReference type="InterPro" id="IPR007197">
    <property type="entry name" value="rSAM"/>
</dbReference>
<dbReference type="InterPro" id="IPR004589">
    <property type="entry name" value="DNA_helicase_ATP-dep_RecQ"/>
</dbReference>
<dbReference type="GO" id="GO:0006260">
    <property type="term" value="P:DNA replication"/>
    <property type="evidence" value="ECO:0007669"/>
    <property type="project" value="InterPro"/>
</dbReference>
<evidence type="ECO:0000256" key="7">
    <source>
        <dbReference type="ARBA" id="ARBA00022840"/>
    </source>
</evidence>
<dbReference type="InterPro" id="IPR036724">
    <property type="entry name" value="Cobalamin-bd_sf"/>
</dbReference>
<keyword evidence="4" id="KW-0547">Nucleotide-binding</keyword>
<keyword evidence="8" id="KW-0238">DNA-binding</keyword>
<dbReference type="GO" id="GO:0046872">
    <property type="term" value="F:metal ion binding"/>
    <property type="evidence" value="ECO:0007669"/>
    <property type="project" value="UniProtKB-KW"/>
</dbReference>
<evidence type="ECO:0000256" key="10">
    <source>
        <dbReference type="ARBA" id="ARBA00034617"/>
    </source>
</evidence>
<dbReference type="GO" id="GO:0031419">
    <property type="term" value="F:cobalamin binding"/>
    <property type="evidence" value="ECO:0007669"/>
    <property type="project" value="InterPro"/>
</dbReference>
<dbReference type="InterPro" id="IPR006638">
    <property type="entry name" value="Elp3/MiaA/NifB-like_rSAM"/>
</dbReference>
<dbReference type="GO" id="GO:0005737">
    <property type="term" value="C:cytoplasm"/>
    <property type="evidence" value="ECO:0007669"/>
    <property type="project" value="TreeGrafter"/>
</dbReference>